<reference evidence="2 3" key="1">
    <citation type="submission" date="2014-04" db="EMBL/GenBank/DDBJ databases">
        <authorList>
            <consortium name="DOE Joint Genome Institute"/>
            <person name="Kuo A."/>
            <person name="Kohler A."/>
            <person name="Jargeat P."/>
            <person name="Nagy L.G."/>
            <person name="Floudas D."/>
            <person name="Copeland A."/>
            <person name="Barry K.W."/>
            <person name="Cichocki N."/>
            <person name="Veneault-Fourrey C."/>
            <person name="LaButti K."/>
            <person name="Lindquist E.A."/>
            <person name="Lipzen A."/>
            <person name="Lundell T."/>
            <person name="Morin E."/>
            <person name="Murat C."/>
            <person name="Sun H."/>
            <person name="Tunlid A."/>
            <person name="Henrissat B."/>
            <person name="Grigoriev I.V."/>
            <person name="Hibbett D.S."/>
            <person name="Martin F."/>
            <person name="Nordberg H.P."/>
            <person name="Cantor M.N."/>
            <person name="Hua S.X."/>
        </authorList>
    </citation>
    <scope>NUCLEOTIDE SEQUENCE [LARGE SCALE GENOMIC DNA]</scope>
    <source>
        <strain evidence="2 3">Ve08.2h10</strain>
    </source>
</reference>
<feature type="compositionally biased region" description="Basic residues" evidence="1">
    <location>
        <begin position="19"/>
        <end position="28"/>
    </location>
</feature>
<dbReference type="HOGENOM" id="CLU_2334247_0_0_1"/>
<gene>
    <name evidence="2" type="ORF">PAXRUDRAFT_344553</name>
</gene>
<name>A0A0D0DZJ4_9AGAM</name>
<dbReference type="InParanoid" id="A0A0D0DZJ4"/>
<protein>
    <submittedName>
        <fullName evidence="2">Uncharacterized protein</fullName>
    </submittedName>
</protein>
<evidence type="ECO:0000313" key="3">
    <source>
        <dbReference type="Proteomes" id="UP000054538"/>
    </source>
</evidence>
<evidence type="ECO:0000256" key="1">
    <source>
        <dbReference type="SAM" id="MobiDB-lite"/>
    </source>
</evidence>
<dbReference type="Proteomes" id="UP000054538">
    <property type="component" value="Unassembled WGS sequence"/>
</dbReference>
<dbReference type="AlphaFoldDB" id="A0A0D0DZJ4"/>
<feature type="region of interest" description="Disordered" evidence="1">
    <location>
        <begin position="1"/>
        <end position="82"/>
    </location>
</feature>
<organism evidence="2 3">
    <name type="scientific">Paxillus rubicundulus Ve08.2h10</name>
    <dbReference type="NCBI Taxonomy" id="930991"/>
    <lineage>
        <taxon>Eukaryota</taxon>
        <taxon>Fungi</taxon>
        <taxon>Dikarya</taxon>
        <taxon>Basidiomycota</taxon>
        <taxon>Agaricomycotina</taxon>
        <taxon>Agaricomycetes</taxon>
        <taxon>Agaricomycetidae</taxon>
        <taxon>Boletales</taxon>
        <taxon>Paxilineae</taxon>
        <taxon>Paxillaceae</taxon>
        <taxon>Paxillus</taxon>
    </lineage>
</organism>
<dbReference type="OrthoDB" id="10451298at2759"/>
<accession>A0A0D0DZJ4</accession>
<dbReference type="EMBL" id="KN825011">
    <property type="protein sequence ID" value="KIK95971.1"/>
    <property type="molecule type" value="Genomic_DNA"/>
</dbReference>
<proteinExistence type="predicted"/>
<reference evidence="3" key="2">
    <citation type="submission" date="2015-01" db="EMBL/GenBank/DDBJ databases">
        <title>Evolutionary Origins and Diversification of the Mycorrhizal Mutualists.</title>
        <authorList>
            <consortium name="DOE Joint Genome Institute"/>
            <consortium name="Mycorrhizal Genomics Consortium"/>
            <person name="Kohler A."/>
            <person name="Kuo A."/>
            <person name="Nagy L.G."/>
            <person name="Floudas D."/>
            <person name="Copeland A."/>
            <person name="Barry K.W."/>
            <person name="Cichocki N."/>
            <person name="Veneault-Fourrey C."/>
            <person name="LaButti K."/>
            <person name="Lindquist E.A."/>
            <person name="Lipzen A."/>
            <person name="Lundell T."/>
            <person name="Morin E."/>
            <person name="Murat C."/>
            <person name="Riley R."/>
            <person name="Ohm R."/>
            <person name="Sun H."/>
            <person name="Tunlid A."/>
            <person name="Henrissat B."/>
            <person name="Grigoriev I.V."/>
            <person name="Hibbett D.S."/>
            <person name="Martin F."/>
        </authorList>
    </citation>
    <scope>NUCLEOTIDE SEQUENCE [LARGE SCALE GENOMIC DNA]</scope>
    <source>
        <strain evidence="3">Ve08.2h10</strain>
    </source>
</reference>
<sequence length="98" mass="10052">MPPKRKRAGADTAEASTRSTRKSTRTIRGKGAGAEKPDVSVPDNSADGVEDSTPPPLKKTRGKGTKAVVSKSEAGGSTGRGTKAILQASTCVLFPLCI</sequence>
<evidence type="ECO:0000313" key="2">
    <source>
        <dbReference type="EMBL" id="KIK95971.1"/>
    </source>
</evidence>
<keyword evidence="3" id="KW-1185">Reference proteome</keyword>